<dbReference type="RefSeq" id="WP_311341672.1">
    <property type="nucleotide sequence ID" value="NZ_JAVRHS010000017.1"/>
</dbReference>
<keyword evidence="2" id="KW-0560">Oxidoreductase</keyword>
<dbReference type="GO" id="GO:0102919">
    <property type="term" value="F:5,6-dimethylbenzimidazole synthase activity"/>
    <property type="evidence" value="ECO:0007669"/>
    <property type="project" value="UniProtKB-EC"/>
</dbReference>
<feature type="domain" description="Nitroreductase" evidence="1">
    <location>
        <begin position="13"/>
        <end position="179"/>
    </location>
</feature>
<dbReference type="Proteomes" id="UP001259803">
    <property type="component" value="Unassembled WGS sequence"/>
</dbReference>
<proteinExistence type="predicted"/>
<comment type="caution">
    <text evidence="2">The sequence shown here is derived from an EMBL/GenBank/DDBJ whole genome shotgun (WGS) entry which is preliminary data.</text>
</comment>
<dbReference type="EMBL" id="JAVRHS010000017">
    <property type="protein sequence ID" value="MDT0577097.1"/>
    <property type="molecule type" value="Genomic_DNA"/>
</dbReference>
<dbReference type="SUPFAM" id="SSF55469">
    <property type="entry name" value="FMN-dependent nitroreductase-like"/>
    <property type="match status" value="1"/>
</dbReference>
<protein>
    <submittedName>
        <fullName evidence="2">5,6-dimethylbenzimidazole synthase</fullName>
        <ecNumber evidence="2">1.13.11.79</ecNumber>
    </submittedName>
</protein>
<evidence type="ECO:0000259" key="1">
    <source>
        <dbReference type="Pfam" id="PF00881"/>
    </source>
</evidence>
<evidence type="ECO:0000313" key="3">
    <source>
        <dbReference type="Proteomes" id="UP001259803"/>
    </source>
</evidence>
<dbReference type="PANTHER" id="PTHR23026:SF123">
    <property type="entry name" value="NAD(P)H NITROREDUCTASE RV3131-RELATED"/>
    <property type="match status" value="1"/>
</dbReference>
<evidence type="ECO:0000313" key="2">
    <source>
        <dbReference type="EMBL" id="MDT0577097.1"/>
    </source>
</evidence>
<dbReference type="EC" id="1.13.11.79" evidence="2"/>
<dbReference type="InterPro" id="IPR012825">
    <property type="entry name" value="BluB"/>
</dbReference>
<dbReference type="InterPro" id="IPR050627">
    <property type="entry name" value="Nitroreductase/BluB"/>
</dbReference>
<dbReference type="InterPro" id="IPR029479">
    <property type="entry name" value="Nitroreductase"/>
</dbReference>
<dbReference type="Gene3D" id="3.40.109.10">
    <property type="entry name" value="NADH Oxidase"/>
    <property type="match status" value="1"/>
</dbReference>
<organism evidence="2 3">
    <name type="scientific">Croceicoccus esteveae</name>
    <dbReference type="NCBI Taxonomy" id="3075597"/>
    <lineage>
        <taxon>Bacteria</taxon>
        <taxon>Pseudomonadati</taxon>
        <taxon>Pseudomonadota</taxon>
        <taxon>Alphaproteobacteria</taxon>
        <taxon>Sphingomonadales</taxon>
        <taxon>Erythrobacteraceae</taxon>
        <taxon>Croceicoccus</taxon>
    </lineage>
</organism>
<sequence length="207" mass="23234">MPGTEFDVLRELVARRRDVRRFQTRPIGSDILDDIFHLVEGAPSVGNSQPWRWVQVDGSEARAKVKSSFQAANEAARKAVPEDRQGLYANLKLAGLDEAPLQLAVFCDTQTTQGSGLGRQTQPEALHYSVACAIMIFWLAAKARGLGVGWVSILNPSDISDCLDVPASWDLIAYLCVGYPEDEHYDPELERYGWQDRVWSRHHVIKR</sequence>
<dbReference type="PANTHER" id="PTHR23026">
    <property type="entry name" value="NADPH NITROREDUCTASE"/>
    <property type="match status" value="1"/>
</dbReference>
<reference evidence="2 3" key="1">
    <citation type="submission" date="2023-09" db="EMBL/GenBank/DDBJ databases">
        <authorList>
            <person name="Rey-Velasco X."/>
        </authorList>
    </citation>
    <scope>NUCLEOTIDE SEQUENCE [LARGE SCALE GENOMIC DNA]</scope>
    <source>
        <strain evidence="2 3">F390</strain>
    </source>
</reference>
<gene>
    <name evidence="2" type="primary">bluB</name>
    <name evidence="2" type="ORF">RM533_13070</name>
</gene>
<dbReference type="InterPro" id="IPR000415">
    <property type="entry name" value="Nitroreductase-like"/>
</dbReference>
<dbReference type="NCBIfam" id="TIGR02476">
    <property type="entry name" value="BluB"/>
    <property type="match status" value="1"/>
</dbReference>
<accession>A0ABU2ZNT4</accession>
<dbReference type="Pfam" id="PF00881">
    <property type="entry name" value="Nitroreductase"/>
    <property type="match status" value="1"/>
</dbReference>
<name>A0ABU2ZNT4_9SPHN</name>
<keyword evidence="3" id="KW-1185">Reference proteome</keyword>